<dbReference type="GO" id="GO:0015141">
    <property type="term" value="F:succinate transmembrane transporter activity"/>
    <property type="evidence" value="ECO:0007669"/>
    <property type="project" value="UniProtKB-ARBA"/>
</dbReference>
<protein>
    <submittedName>
        <fullName evidence="8">SLC13 family permease</fullName>
    </submittedName>
</protein>
<proteinExistence type="predicted"/>
<feature type="region of interest" description="Disordered" evidence="6">
    <location>
        <begin position="168"/>
        <end position="199"/>
    </location>
</feature>
<keyword evidence="4 7" id="KW-1133">Transmembrane helix</keyword>
<evidence type="ECO:0000256" key="6">
    <source>
        <dbReference type="SAM" id="MobiDB-lite"/>
    </source>
</evidence>
<sequence>MSASRLSRRPDWLTRRRVGLLAGPVGCLALLLAPTPTGLPPTGQATLAVTWWIAVWWLTEAVAIPVTSLLPVVLFPLLGVGTVQSATAPYADPVVFLFLGGFSLALAVENVGLHRRVALAVVGRLGTDPRRLLLGLMLVTAGLSMWLSNTATAMLLLPVALALAGVDGSPAEGGPEQTESTERATSEPPGPLHAPNPALEAGETVESPTAVALLLGVAYAASVGGVATPVGSPPNAILVGVARSTLGVDVAFAEWLAVGLPLAVGFLVVTWVVLVRLFPLSADALSVASDPDADATGDLPPVSVGERRVAIVFLAVAGLWLARPFLLADLAPGLTDAGIAVAGAVALFLLPGEDGPILSWGDTERVPWGVLLLFGAGFSLAAAVRDSGLDEWVADLLVGVGGLPAVLVILVVALGTTFLTEITSNTATASLLLPILAAVAPALGVPALPLLTVGAMAASFAFMLPVATPPNAVVFGSGLVSVPTMARAGVLLNVLGALFVTLLATGWVPVVWG</sequence>
<dbReference type="Pfam" id="PF00939">
    <property type="entry name" value="Na_sulph_symp"/>
    <property type="match status" value="1"/>
</dbReference>
<feature type="transmembrane region" description="Helical" evidence="7">
    <location>
        <begin position="90"/>
        <end position="112"/>
    </location>
</feature>
<dbReference type="RefSeq" id="WP_227229138.1">
    <property type="nucleotide sequence ID" value="NZ_JAJCVJ010000001.1"/>
</dbReference>
<name>A0ABD5R6M6_9EURY</name>
<feature type="transmembrane region" description="Helical" evidence="7">
    <location>
        <begin position="460"/>
        <end position="482"/>
    </location>
</feature>
<organism evidence="8 9">
    <name type="scientific">Salinirubrum litoreum</name>
    <dbReference type="NCBI Taxonomy" id="1126234"/>
    <lineage>
        <taxon>Archaea</taxon>
        <taxon>Methanobacteriati</taxon>
        <taxon>Methanobacteriota</taxon>
        <taxon>Stenosarchaea group</taxon>
        <taxon>Halobacteria</taxon>
        <taxon>Halobacteriales</taxon>
        <taxon>Haloferacaceae</taxon>
        <taxon>Salinirubrum</taxon>
    </lineage>
</organism>
<comment type="caution">
    <text evidence="8">The sequence shown here is derived from an EMBL/GenBank/DDBJ whole genome shotgun (WGS) entry which is preliminary data.</text>
</comment>
<evidence type="ECO:0000256" key="7">
    <source>
        <dbReference type="SAM" id="Phobius"/>
    </source>
</evidence>
<evidence type="ECO:0000256" key="4">
    <source>
        <dbReference type="ARBA" id="ARBA00022989"/>
    </source>
</evidence>
<feature type="transmembrane region" description="Helical" evidence="7">
    <location>
        <begin position="55"/>
        <end position="78"/>
    </location>
</feature>
<keyword evidence="2" id="KW-0813">Transport</keyword>
<reference evidence="8 9" key="1">
    <citation type="journal article" date="2019" name="Int. J. Syst. Evol. Microbiol.">
        <title>The Global Catalogue of Microorganisms (GCM) 10K type strain sequencing project: providing services to taxonomists for standard genome sequencing and annotation.</title>
        <authorList>
            <consortium name="The Broad Institute Genomics Platform"/>
            <consortium name="The Broad Institute Genome Sequencing Center for Infectious Disease"/>
            <person name="Wu L."/>
            <person name="Ma J."/>
        </authorList>
    </citation>
    <scope>NUCLEOTIDE SEQUENCE [LARGE SCALE GENOMIC DNA]</scope>
    <source>
        <strain evidence="8 9">CGMCC 1.12237</strain>
    </source>
</reference>
<dbReference type="InterPro" id="IPR031312">
    <property type="entry name" value="Na/sul_symport_CS"/>
</dbReference>
<evidence type="ECO:0000256" key="5">
    <source>
        <dbReference type="ARBA" id="ARBA00023136"/>
    </source>
</evidence>
<evidence type="ECO:0000313" key="8">
    <source>
        <dbReference type="EMBL" id="MFC5365573.1"/>
    </source>
</evidence>
<feature type="transmembrane region" description="Helical" evidence="7">
    <location>
        <begin position="366"/>
        <end position="384"/>
    </location>
</feature>
<accession>A0ABD5R6M6</accession>
<keyword evidence="3 7" id="KW-0812">Transmembrane</keyword>
<dbReference type="PANTHER" id="PTHR10283">
    <property type="entry name" value="SOLUTE CARRIER FAMILY 13 MEMBER"/>
    <property type="match status" value="1"/>
</dbReference>
<feature type="transmembrane region" description="Helical" evidence="7">
    <location>
        <begin position="488"/>
        <end position="512"/>
    </location>
</feature>
<evidence type="ECO:0000256" key="1">
    <source>
        <dbReference type="ARBA" id="ARBA00004141"/>
    </source>
</evidence>
<keyword evidence="9" id="KW-1185">Reference proteome</keyword>
<dbReference type="PROSITE" id="PS01271">
    <property type="entry name" value="NA_SULFATE"/>
    <property type="match status" value="1"/>
</dbReference>
<dbReference type="EMBL" id="JBHSKX010000001">
    <property type="protein sequence ID" value="MFC5365573.1"/>
    <property type="molecule type" value="Genomic_DNA"/>
</dbReference>
<dbReference type="GO" id="GO:0016020">
    <property type="term" value="C:membrane"/>
    <property type="evidence" value="ECO:0007669"/>
    <property type="project" value="UniProtKB-SubCell"/>
</dbReference>
<evidence type="ECO:0000256" key="3">
    <source>
        <dbReference type="ARBA" id="ARBA00022692"/>
    </source>
</evidence>
<dbReference type="PANTHER" id="PTHR10283:SF82">
    <property type="entry name" value="SOLUTE CARRIER FAMILY 13 MEMBER 2"/>
    <property type="match status" value="1"/>
</dbReference>
<evidence type="ECO:0000256" key="2">
    <source>
        <dbReference type="ARBA" id="ARBA00022448"/>
    </source>
</evidence>
<feature type="transmembrane region" description="Helical" evidence="7">
    <location>
        <begin position="431"/>
        <end position="453"/>
    </location>
</feature>
<feature type="transmembrane region" description="Helical" evidence="7">
    <location>
        <begin position="396"/>
        <end position="419"/>
    </location>
</feature>
<dbReference type="InterPro" id="IPR001898">
    <property type="entry name" value="SLC13A/DASS"/>
</dbReference>
<comment type="subcellular location">
    <subcellularLocation>
        <location evidence="1">Membrane</location>
        <topology evidence="1">Multi-pass membrane protein</topology>
    </subcellularLocation>
</comment>
<gene>
    <name evidence="8" type="ORF">ACFPJ5_01380</name>
</gene>
<dbReference type="CDD" id="cd01115">
    <property type="entry name" value="SLC13_permease"/>
    <property type="match status" value="1"/>
</dbReference>
<keyword evidence="5 7" id="KW-0472">Membrane</keyword>
<feature type="transmembrane region" description="Helical" evidence="7">
    <location>
        <begin position="132"/>
        <end position="157"/>
    </location>
</feature>
<feature type="transmembrane region" description="Helical" evidence="7">
    <location>
        <begin position="309"/>
        <end position="326"/>
    </location>
</feature>
<feature type="transmembrane region" description="Helical" evidence="7">
    <location>
        <begin position="333"/>
        <end position="351"/>
    </location>
</feature>
<dbReference type="AlphaFoldDB" id="A0ABD5R6M6"/>
<dbReference type="Proteomes" id="UP001596201">
    <property type="component" value="Unassembled WGS sequence"/>
</dbReference>
<evidence type="ECO:0000313" key="9">
    <source>
        <dbReference type="Proteomes" id="UP001596201"/>
    </source>
</evidence>
<feature type="transmembrane region" description="Helical" evidence="7">
    <location>
        <begin position="252"/>
        <end position="274"/>
    </location>
</feature>